<dbReference type="GO" id="GO:0005759">
    <property type="term" value="C:mitochondrial matrix"/>
    <property type="evidence" value="ECO:0007669"/>
    <property type="project" value="UniProtKB-SubCell"/>
</dbReference>
<comment type="subcellular location">
    <subcellularLocation>
        <location evidence="3">Mitochondrion matrix</location>
    </subcellularLocation>
</comment>
<dbReference type="PANTHER" id="PTHR10513">
    <property type="entry name" value="DEOXYNUCLEOSIDE KINASE"/>
    <property type="match status" value="1"/>
</dbReference>
<evidence type="ECO:0000256" key="11">
    <source>
        <dbReference type="ARBA" id="ARBA00022982"/>
    </source>
</evidence>
<evidence type="ECO:0000313" key="16">
    <source>
        <dbReference type="Proteomes" id="UP000046393"/>
    </source>
</evidence>
<evidence type="ECO:0000256" key="13">
    <source>
        <dbReference type="ARBA" id="ARBA00032628"/>
    </source>
</evidence>
<keyword evidence="7" id="KW-0285">Flavoprotein</keyword>
<keyword evidence="8" id="KW-0679">Respiratory chain</keyword>
<dbReference type="Proteomes" id="UP000046393">
    <property type="component" value="Unplaced"/>
</dbReference>
<evidence type="ECO:0000256" key="4">
    <source>
        <dbReference type="ARBA" id="ARBA00008606"/>
    </source>
</evidence>
<feature type="domain" description="Deoxynucleoside kinase" evidence="15">
    <location>
        <begin position="85"/>
        <end position="252"/>
    </location>
</feature>
<evidence type="ECO:0000256" key="14">
    <source>
        <dbReference type="ARBA" id="ARBA00032828"/>
    </source>
</evidence>
<dbReference type="InterPro" id="IPR015828">
    <property type="entry name" value="NDUFA10"/>
</dbReference>
<organism evidence="16 17">
    <name type="scientific">Syphacia muris</name>
    <dbReference type="NCBI Taxonomy" id="451379"/>
    <lineage>
        <taxon>Eukaryota</taxon>
        <taxon>Metazoa</taxon>
        <taxon>Ecdysozoa</taxon>
        <taxon>Nematoda</taxon>
        <taxon>Chromadorea</taxon>
        <taxon>Rhabditida</taxon>
        <taxon>Spirurina</taxon>
        <taxon>Oxyuridomorpha</taxon>
        <taxon>Oxyuroidea</taxon>
        <taxon>Oxyuridae</taxon>
        <taxon>Syphacia</taxon>
    </lineage>
</organism>
<comment type="similarity">
    <text evidence="4">Belongs to the complex I NDUFA10 subunit family.</text>
</comment>
<dbReference type="InterPro" id="IPR050566">
    <property type="entry name" value="Deoxyribonucleoside_kinase"/>
</dbReference>
<dbReference type="InterPro" id="IPR031314">
    <property type="entry name" value="DNK_dom"/>
</dbReference>
<evidence type="ECO:0000256" key="12">
    <source>
        <dbReference type="ARBA" id="ARBA00023128"/>
    </source>
</evidence>
<protein>
    <recommendedName>
        <fullName evidence="5">NADH dehydrogenase [ubiquinone] 1 alpha subcomplex subunit 10, mitochondrial</fullName>
    </recommendedName>
    <alternativeName>
        <fullName evidence="14">Complex I-42kD</fullName>
    </alternativeName>
    <alternativeName>
        <fullName evidence="13">NADH-ubiquinone oxidoreductase 42 kDa subunit</fullName>
    </alternativeName>
</protein>
<keyword evidence="10" id="KW-0809">Transit peptide</keyword>
<dbReference type="AlphaFoldDB" id="A0A0N5AP34"/>
<dbReference type="SUPFAM" id="SSF52540">
    <property type="entry name" value="P-loop containing nucleoside triphosphate hydrolases"/>
    <property type="match status" value="1"/>
</dbReference>
<evidence type="ECO:0000256" key="5">
    <source>
        <dbReference type="ARBA" id="ARBA00017279"/>
    </source>
</evidence>
<evidence type="ECO:0000259" key="15">
    <source>
        <dbReference type="Pfam" id="PF01712"/>
    </source>
</evidence>
<evidence type="ECO:0000256" key="10">
    <source>
        <dbReference type="ARBA" id="ARBA00022946"/>
    </source>
</evidence>
<keyword evidence="6" id="KW-0813">Transport</keyword>
<evidence type="ECO:0000256" key="1">
    <source>
        <dbReference type="ARBA" id="ARBA00001974"/>
    </source>
</evidence>
<reference evidence="17" key="1">
    <citation type="submission" date="2017-02" db="UniProtKB">
        <authorList>
            <consortium name="WormBaseParasite"/>
        </authorList>
    </citation>
    <scope>IDENTIFICATION</scope>
</reference>
<keyword evidence="12" id="KW-0496">Mitochondrion</keyword>
<dbReference type="InterPro" id="IPR027417">
    <property type="entry name" value="P-loop_NTPase"/>
</dbReference>
<comment type="cofactor">
    <cofactor evidence="1">
        <name>FAD</name>
        <dbReference type="ChEBI" id="CHEBI:57692"/>
    </cofactor>
</comment>
<dbReference type="Pfam" id="PF01712">
    <property type="entry name" value="dNK"/>
    <property type="match status" value="1"/>
</dbReference>
<keyword evidence="11" id="KW-0249">Electron transport</keyword>
<evidence type="ECO:0000256" key="8">
    <source>
        <dbReference type="ARBA" id="ARBA00022660"/>
    </source>
</evidence>
<proteinExistence type="inferred from homology"/>
<sequence length="446" mass="52684">MALAAALVRSCSLRLISAKGSPALLGTPTVNELYQRRTIVTKEMLNLPDDHAARDPWPYQEKSYSWFHAIYDRTKKRFNVNSKLITVEGNVGCDKSAVAKELADCLGFYYIPEFKVEKLLVDRYGNDMRNYYHLFPKRFRFFDDEMFYKNPTSDMSAVMRDFIFQCRFDEMLNALAHILNTGQGVVMENCIYTDFVFANAMRAKNYIGPEYFKYYYYLRKKAMTELFFWPHLVLYLDTPVDVCMEKIKKEGNVSFFSTILHMCFRLIKLIPLTSDIFRLLRHSKVLIYDWSEPGNIDTIVEDIEGIDFDFFEWHNGDVFETWHAPKDEMDWTERRINITQKYYPRLSTFDNVPKHEVGELYINPRDLGHYVDAIKKEVLKSPYGYGFIRERGDKVKGIFACNRAWSRPKPWYDYYLREAWYDNVSTMESGIHPFGGCYNPDYLHGH</sequence>
<evidence type="ECO:0000256" key="6">
    <source>
        <dbReference type="ARBA" id="ARBA00022448"/>
    </source>
</evidence>
<dbReference type="PIRSF" id="PIRSF000543">
    <property type="entry name" value="NADH_UQ_42KD"/>
    <property type="match status" value="1"/>
</dbReference>
<keyword evidence="9" id="KW-0274">FAD</keyword>
<name>A0A0N5AP34_9BILA</name>
<keyword evidence="16" id="KW-1185">Reference proteome</keyword>
<dbReference type="STRING" id="451379.A0A0N5AP34"/>
<dbReference type="GO" id="GO:0006120">
    <property type="term" value="P:mitochondrial electron transport, NADH to ubiquinone"/>
    <property type="evidence" value="ECO:0007669"/>
    <property type="project" value="InterPro"/>
</dbReference>
<comment type="function">
    <text evidence="2">Accessory subunit of the mitochondrial membrane respiratory chain NADH dehydrogenase (Complex I), that is believed not to be involved in catalysis. Complex I functions in the transfer of electrons from NADH to the respiratory chain. The immediate electron acceptor for the enzyme is believed to be ubiquinone.</text>
</comment>
<evidence type="ECO:0000256" key="9">
    <source>
        <dbReference type="ARBA" id="ARBA00022827"/>
    </source>
</evidence>
<dbReference type="PANTHER" id="PTHR10513:SF15">
    <property type="entry name" value="NADH DEHYDROGENASE [UBIQUINONE] 1 ALPHA SUBCOMPLEX SUBUNIT 10, MITOCHONDRIAL"/>
    <property type="match status" value="1"/>
</dbReference>
<evidence type="ECO:0000256" key="7">
    <source>
        <dbReference type="ARBA" id="ARBA00022630"/>
    </source>
</evidence>
<evidence type="ECO:0000256" key="3">
    <source>
        <dbReference type="ARBA" id="ARBA00004305"/>
    </source>
</evidence>
<evidence type="ECO:0000313" key="17">
    <source>
        <dbReference type="WBParaSite" id="SMUV_0000639701-mRNA-1"/>
    </source>
</evidence>
<accession>A0A0N5AP34</accession>
<evidence type="ECO:0000256" key="2">
    <source>
        <dbReference type="ARBA" id="ARBA00003195"/>
    </source>
</evidence>
<dbReference type="WBParaSite" id="SMUV_0000639701-mRNA-1">
    <property type="protein sequence ID" value="SMUV_0000639701-mRNA-1"/>
    <property type="gene ID" value="SMUV_0000639701"/>
</dbReference>
<dbReference type="Gene3D" id="3.40.50.300">
    <property type="entry name" value="P-loop containing nucleotide triphosphate hydrolases"/>
    <property type="match status" value="1"/>
</dbReference>